<reference evidence="1" key="2">
    <citation type="submission" date="2022-01" db="EMBL/GenBank/DDBJ databases">
        <authorList>
            <person name="Yamashiro T."/>
            <person name="Shiraishi A."/>
            <person name="Satake H."/>
            <person name="Nakayama K."/>
        </authorList>
    </citation>
    <scope>NUCLEOTIDE SEQUENCE</scope>
</reference>
<evidence type="ECO:0000313" key="2">
    <source>
        <dbReference type="Proteomes" id="UP001151760"/>
    </source>
</evidence>
<protein>
    <submittedName>
        <fullName evidence="1">Uncharacterized protein</fullName>
    </submittedName>
</protein>
<proteinExistence type="predicted"/>
<organism evidence="1 2">
    <name type="scientific">Tanacetum coccineum</name>
    <dbReference type="NCBI Taxonomy" id="301880"/>
    <lineage>
        <taxon>Eukaryota</taxon>
        <taxon>Viridiplantae</taxon>
        <taxon>Streptophyta</taxon>
        <taxon>Embryophyta</taxon>
        <taxon>Tracheophyta</taxon>
        <taxon>Spermatophyta</taxon>
        <taxon>Magnoliopsida</taxon>
        <taxon>eudicotyledons</taxon>
        <taxon>Gunneridae</taxon>
        <taxon>Pentapetalae</taxon>
        <taxon>asterids</taxon>
        <taxon>campanulids</taxon>
        <taxon>Asterales</taxon>
        <taxon>Asteraceae</taxon>
        <taxon>Asteroideae</taxon>
        <taxon>Anthemideae</taxon>
        <taxon>Anthemidinae</taxon>
        <taxon>Tanacetum</taxon>
    </lineage>
</organism>
<comment type="caution">
    <text evidence="1">The sequence shown here is derived from an EMBL/GenBank/DDBJ whole genome shotgun (WGS) entry which is preliminary data.</text>
</comment>
<reference evidence="1" key="1">
    <citation type="journal article" date="2022" name="Int. J. Mol. Sci.">
        <title>Draft Genome of Tanacetum Coccineum: Genomic Comparison of Closely Related Tanacetum-Family Plants.</title>
        <authorList>
            <person name="Yamashiro T."/>
            <person name="Shiraishi A."/>
            <person name="Nakayama K."/>
            <person name="Satake H."/>
        </authorList>
    </citation>
    <scope>NUCLEOTIDE SEQUENCE</scope>
</reference>
<accession>A0ABQ4WLP8</accession>
<sequence length="151" mass="16503">MIAKQLDNQLRWNVPKSNAIARQNSMYNLTLDEVKNQLGDLGKPLSNMNLDELLKSVWITEGDLNAQPIVGHKKSKMLSKLQAALEDIEATRASGRLALRAMSAFHENRSGHRCGKSAKWSSKGSKEVTSTDIVKVESINGIGSSAEGKQA</sequence>
<dbReference type="EMBL" id="BQNB010008751">
    <property type="protein sequence ID" value="GJS53811.1"/>
    <property type="molecule type" value="Genomic_DNA"/>
</dbReference>
<name>A0ABQ4WLP8_9ASTR</name>
<evidence type="ECO:0000313" key="1">
    <source>
        <dbReference type="EMBL" id="GJS53811.1"/>
    </source>
</evidence>
<gene>
    <name evidence="1" type="ORF">Tco_0627173</name>
</gene>
<dbReference type="Proteomes" id="UP001151760">
    <property type="component" value="Unassembled WGS sequence"/>
</dbReference>
<keyword evidence="2" id="KW-1185">Reference proteome</keyword>